<dbReference type="InterPro" id="IPR016274">
    <property type="entry name" value="Histidine_acid_Pase_euk"/>
</dbReference>
<protein>
    <submittedName>
        <fullName evidence="5">Histidine acid phosphatase like protein</fullName>
    </submittedName>
</protein>
<feature type="disulfide bond" evidence="3">
    <location>
        <begin position="244"/>
        <end position="257"/>
    </location>
</feature>
<dbReference type="EMBL" id="LAFY01005796">
    <property type="protein sequence ID" value="KJX92553.1"/>
    <property type="molecule type" value="Genomic_DNA"/>
</dbReference>
<dbReference type="AlphaFoldDB" id="A0A0F4G5E6"/>
<evidence type="ECO:0000256" key="2">
    <source>
        <dbReference type="ARBA" id="ARBA00023180"/>
    </source>
</evidence>
<dbReference type="InterPro" id="IPR029033">
    <property type="entry name" value="His_PPase_superfam"/>
</dbReference>
<keyword evidence="3" id="KW-1015">Disulfide bond</keyword>
<dbReference type="GO" id="GO:0003993">
    <property type="term" value="F:acid phosphatase activity"/>
    <property type="evidence" value="ECO:0007669"/>
    <property type="project" value="TreeGrafter"/>
</dbReference>
<evidence type="ECO:0000256" key="1">
    <source>
        <dbReference type="ARBA" id="ARBA00022801"/>
    </source>
</evidence>
<feature type="signal peptide" evidence="4">
    <location>
        <begin position="1"/>
        <end position="17"/>
    </location>
</feature>
<feature type="chain" id="PRO_5002468415" evidence="4">
    <location>
        <begin position="18"/>
        <end position="465"/>
    </location>
</feature>
<dbReference type="CDD" id="cd07061">
    <property type="entry name" value="HP_HAP_like"/>
    <property type="match status" value="1"/>
</dbReference>
<name>A0A0F4G5E6_9PEZI</name>
<dbReference type="InterPro" id="IPR000560">
    <property type="entry name" value="His_Pase_clade-2"/>
</dbReference>
<evidence type="ECO:0000256" key="4">
    <source>
        <dbReference type="SAM" id="SignalP"/>
    </source>
</evidence>
<evidence type="ECO:0000256" key="3">
    <source>
        <dbReference type="PIRSR" id="PIRSR000894-2"/>
    </source>
</evidence>
<keyword evidence="6" id="KW-1185">Reference proteome</keyword>
<reference evidence="5 6" key="1">
    <citation type="submission" date="2015-03" db="EMBL/GenBank/DDBJ databases">
        <title>RNA-seq based gene annotation and comparative genomics of four Zymoseptoria species reveal species-specific pathogenicity related genes and transposable element activity.</title>
        <authorList>
            <person name="Grandaubert J."/>
            <person name="Bhattacharyya A."/>
            <person name="Stukenbrock E.H."/>
        </authorList>
    </citation>
    <scope>NUCLEOTIDE SEQUENCE [LARGE SCALE GENOMIC DNA]</scope>
    <source>
        <strain evidence="5 6">Zb18110</strain>
    </source>
</reference>
<dbReference type="STRING" id="1047168.A0A0F4G5E6"/>
<keyword evidence="4" id="KW-0732">Signal</keyword>
<dbReference type="Gene3D" id="3.40.50.1240">
    <property type="entry name" value="Phosphoglycerate mutase-like"/>
    <property type="match status" value="1"/>
</dbReference>
<gene>
    <name evidence="5" type="ORF">TI39_contig5841g00014</name>
</gene>
<dbReference type="OrthoDB" id="6509975at2759"/>
<evidence type="ECO:0000313" key="6">
    <source>
        <dbReference type="Proteomes" id="UP000033647"/>
    </source>
</evidence>
<feature type="disulfide bond" evidence="3">
    <location>
        <begin position="58"/>
        <end position="379"/>
    </location>
</feature>
<organism evidence="5 6">
    <name type="scientific">Zymoseptoria brevis</name>
    <dbReference type="NCBI Taxonomy" id="1047168"/>
    <lineage>
        <taxon>Eukaryota</taxon>
        <taxon>Fungi</taxon>
        <taxon>Dikarya</taxon>
        <taxon>Ascomycota</taxon>
        <taxon>Pezizomycotina</taxon>
        <taxon>Dothideomycetes</taxon>
        <taxon>Dothideomycetidae</taxon>
        <taxon>Mycosphaerellales</taxon>
        <taxon>Mycosphaerellaceae</taxon>
        <taxon>Zymoseptoria</taxon>
    </lineage>
</organism>
<dbReference type="FunFam" id="3.40.50.1240:FF:000065">
    <property type="entry name" value="Similar to histidine acid phosphatase"/>
    <property type="match status" value="1"/>
</dbReference>
<dbReference type="GO" id="GO:0009277">
    <property type="term" value="C:fungal-type cell wall"/>
    <property type="evidence" value="ECO:0007669"/>
    <property type="project" value="TreeGrafter"/>
</dbReference>
<dbReference type="PIRSF" id="PIRSF000894">
    <property type="entry name" value="Acid_phosphatase"/>
    <property type="match status" value="1"/>
</dbReference>
<dbReference type="PANTHER" id="PTHR20963:SF14">
    <property type="entry name" value="ACID PHOSPHATASE, PUTATIVE-RELATED"/>
    <property type="match status" value="1"/>
</dbReference>
<dbReference type="SUPFAM" id="SSF53254">
    <property type="entry name" value="Phosphoglycerate mutase-like"/>
    <property type="match status" value="1"/>
</dbReference>
<evidence type="ECO:0000313" key="5">
    <source>
        <dbReference type="EMBL" id="KJX92553.1"/>
    </source>
</evidence>
<proteinExistence type="predicted"/>
<accession>A0A0F4G5E6</accession>
<feature type="disulfide bond" evidence="3">
    <location>
        <begin position="408"/>
        <end position="416"/>
    </location>
</feature>
<sequence>MAFATLAVLALPALTAALTQQQPLYSEYQFDPRDHLAGIAPYFEPSDPARDPLPPQGCEVTKAAYLIRHAAINANDFDYESYLEPFTDKLKNTTVDWSKIPDLSFLSTWTPPELKEQERVTRTGKLEATQLGVQLSYRYPDLRMPKRVWASTAERTVVSAEALIRGFEEDENEINLVQIYEGKESGADSLTPYKSCPAYSSSRGSEQSGEYVKTYTKPILARLRAMAPQFNWTSNDVIGMQEWCGYDTVVRGSSPFCSLELFSADEWLQFEYSQDLMYHHNTGYGNEISPVIGYPWLNATASLLSSNTTDDQDLYVSFTHRELPPTVLVAMGLFNNSELTGANDVNATMPTTRVNYHRSWISSYILPFLTNIAVEQMNCSASYGYENSTDSTYYRVLVNRSPQTLPACFDGPAESCSAAGFADFVEKKGEMYGDFSKACGVENDNSTDVISFYQSDAQGETVGRK</sequence>
<comment type="caution">
    <text evidence="5">The sequence shown here is derived from an EMBL/GenBank/DDBJ whole genome shotgun (WGS) entry which is preliminary data.</text>
</comment>
<dbReference type="Pfam" id="PF00328">
    <property type="entry name" value="His_Phos_2"/>
    <property type="match status" value="1"/>
</dbReference>
<keyword evidence="2" id="KW-0325">Glycoprotein</keyword>
<dbReference type="PANTHER" id="PTHR20963">
    <property type="entry name" value="MULTIPLE INOSITOL POLYPHOSPHATE PHOSPHATASE-RELATED"/>
    <property type="match status" value="1"/>
</dbReference>
<keyword evidence="1" id="KW-0378">Hydrolase</keyword>
<dbReference type="Proteomes" id="UP000033647">
    <property type="component" value="Unassembled WGS sequence"/>
</dbReference>